<evidence type="ECO:0000313" key="4">
    <source>
        <dbReference type="EMBL" id="KPJ51052.1"/>
    </source>
</evidence>
<accession>A0A0S7WN50</accession>
<name>A0A0S7WN50_UNCT6</name>
<evidence type="ECO:0000256" key="3">
    <source>
        <dbReference type="RuleBase" id="RU003939"/>
    </source>
</evidence>
<evidence type="ECO:0000256" key="2">
    <source>
        <dbReference type="ARBA" id="ARBA00023125"/>
    </source>
</evidence>
<dbReference type="InterPro" id="IPR020816">
    <property type="entry name" value="Histone-like_DNA-bd_CS"/>
</dbReference>
<comment type="caution">
    <text evidence="4">The sequence shown here is derived from an EMBL/GenBank/DDBJ whole genome shotgun (WGS) entry which is preliminary data.</text>
</comment>
<reference evidence="4 5" key="1">
    <citation type="journal article" date="2015" name="Microbiome">
        <title>Genomic resolution of linkages in carbon, nitrogen, and sulfur cycling among widespread estuary sediment bacteria.</title>
        <authorList>
            <person name="Baker B.J."/>
            <person name="Lazar C.S."/>
            <person name="Teske A.P."/>
            <person name="Dick G.J."/>
        </authorList>
    </citation>
    <scope>NUCLEOTIDE SEQUENCE [LARGE SCALE GENOMIC DNA]</scope>
    <source>
        <strain evidence="4">DG_26</strain>
    </source>
</reference>
<dbReference type="PROSITE" id="PS00045">
    <property type="entry name" value="HISTONE_LIKE"/>
    <property type="match status" value="1"/>
</dbReference>
<dbReference type="GO" id="GO:0030527">
    <property type="term" value="F:structural constituent of chromatin"/>
    <property type="evidence" value="ECO:0007669"/>
    <property type="project" value="InterPro"/>
</dbReference>
<dbReference type="GO" id="GO:0005829">
    <property type="term" value="C:cytosol"/>
    <property type="evidence" value="ECO:0007669"/>
    <property type="project" value="TreeGrafter"/>
</dbReference>
<keyword evidence="2" id="KW-0238">DNA-binding</keyword>
<evidence type="ECO:0008006" key="6">
    <source>
        <dbReference type="Google" id="ProtNLM"/>
    </source>
</evidence>
<dbReference type="AlphaFoldDB" id="A0A0S7WN50"/>
<dbReference type="GO" id="GO:0003677">
    <property type="term" value="F:DNA binding"/>
    <property type="evidence" value="ECO:0007669"/>
    <property type="project" value="UniProtKB-KW"/>
</dbReference>
<comment type="similarity">
    <text evidence="3">Belongs to the bacterial histone-like protein family.</text>
</comment>
<gene>
    <name evidence="4" type="ORF">AMJ40_01130</name>
</gene>
<dbReference type="Gene3D" id="4.10.520.10">
    <property type="entry name" value="IHF-like DNA-binding proteins"/>
    <property type="match status" value="1"/>
</dbReference>
<dbReference type="EMBL" id="LIZT01000007">
    <property type="protein sequence ID" value="KPJ51052.1"/>
    <property type="molecule type" value="Genomic_DNA"/>
</dbReference>
<proteinExistence type="inferred from homology"/>
<dbReference type="PRINTS" id="PR01727">
    <property type="entry name" value="DNABINDINGHU"/>
</dbReference>
<dbReference type="Pfam" id="PF00216">
    <property type="entry name" value="Bac_DNA_binding"/>
    <property type="match status" value="1"/>
</dbReference>
<dbReference type="Proteomes" id="UP000051124">
    <property type="component" value="Unassembled WGS sequence"/>
</dbReference>
<dbReference type="SUPFAM" id="SSF47729">
    <property type="entry name" value="IHF-like DNA-binding proteins"/>
    <property type="match status" value="1"/>
</dbReference>
<keyword evidence="1" id="KW-0226">DNA condensation</keyword>
<dbReference type="PANTHER" id="PTHR33175">
    <property type="entry name" value="DNA-BINDING PROTEIN HU"/>
    <property type="match status" value="1"/>
</dbReference>
<dbReference type="SMART" id="SM00411">
    <property type="entry name" value="BHL"/>
    <property type="match status" value="1"/>
</dbReference>
<dbReference type="InterPro" id="IPR010992">
    <property type="entry name" value="IHF-like_DNA-bd_dom_sf"/>
</dbReference>
<evidence type="ECO:0000313" key="5">
    <source>
        <dbReference type="Proteomes" id="UP000051124"/>
    </source>
</evidence>
<dbReference type="PANTHER" id="PTHR33175:SF3">
    <property type="entry name" value="DNA-BINDING PROTEIN HU-BETA"/>
    <property type="match status" value="1"/>
</dbReference>
<protein>
    <recommendedName>
        <fullName evidence="6">DNA-binding protein</fullName>
    </recommendedName>
</protein>
<dbReference type="CDD" id="cd13831">
    <property type="entry name" value="HU"/>
    <property type="match status" value="1"/>
</dbReference>
<dbReference type="GO" id="GO:0030261">
    <property type="term" value="P:chromosome condensation"/>
    <property type="evidence" value="ECO:0007669"/>
    <property type="project" value="UniProtKB-KW"/>
</dbReference>
<sequence>MNKADLVEKVARDANITKKAAARAVDSIFDGIASSLQRGKRVTLVGFGSFEVRRRAPRRARNPRTGTIINVPAKRVPKFRPGAELRKKVK</sequence>
<organism evidence="4 5">
    <name type="scientific">candidate division TA06 bacterium DG_26</name>
    <dbReference type="NCBI Taxonomy" id="1703771"/>
    <lineage>
        <taxon>Bacteria</taxon>
        <taxon>Bacteria division TA06</taxon>
    </lineage>
</organism>
<dbReference type="InterPro" id="IPR000119">
    <property type="entry name" value="Hist_DNA-bd"/>
</dbReference>
<evidence type="ECO:0000256" key="1">
    <source>
        <dbReference type="ARBA" id="ARBA00023067"/>
    </source>
</evidence>